<dbReference type="SMART" id="SM00470">
    <property type="entry name" value="ParB"/>
    <property type="match status" value="1"/>
</dbReference>
<dbReference type="InterPro" id="IPR004437">
    <property type="entry name" value="ParB/RepB/Spo0J"/>
</dbReference>
<name>A0ABS0HXK1_9HYPH</name>
<dbReference type="InterPro" id="IPR050336">
    <property type="entry name" value="Chromosome_partition/occlusion"/>
</dbReference>
<dbReference type="EMBL" id="JADQDN010000019">
    <property type="protein sequence ID" value="MBF9198236.1"/>
    <property type="molecule type" value="Genomic_DNA"/>
</dbReference>
<organism evidence="6 7">
    <name type="scientific">Microvirga terrestris</name>
    <dbReference type="NCBI Taxonomy" id="2791024"/>
    <lineage>
        <taxon>Bacteria</taxon>
        <taxon>Pseudomonadati</taxon>
        <taxon>Pseudomonadota</taxon>
        <taxon>Alphaproteobacteria</taxon>
        <taxon>Hyphomicrobiales</taxon>
        <taxon>Methylobacteriaceae</taxon>
        <taxon>Microvirga</taxon>
    </lineage>
</organism>
<dbReference type="InterPro" id="IPR041468">
    <property type="entry name" value="HTH_ParB/Spo0J"/>
</dbReference>
<evidence type="ECO:0000259" key="5">
    <source>
        <dbReference type="SMART" id="SM00470"/>
    </source>
</evidence>
<dbReference type="NCBIfam" id="TIGR00180">
    <property type="entry name" value="parB_part"/>
    <property type="match status" value="1"/>
</dbReference>
<dbReference type="PANTHER" id="PTHR33375">
    <property type="entry name" value="CHROMOSOME-PARTITIONING PROTEIN PARB-RELATED"/>
    <property type="match status" value="1"/>
</dbReference>
<dbReference type="RefSeq" id="WP_196265578.1">
    <property type="nucleotide sequence ID" value="NZ_JADQDN010000019.1"/>
</dbReference>
<dbReference type="CDD" id="cd16393">
    <property type="entry name" value="SPO0J_N"/>
    <property type="match status" value="1"/>
</dbReference>
<evidence type="ECO:0000256" key="1">
    <source>
        <dbReference type="ARBA" id="ARBA00006295"/>
    </source>
</evidence>
<evidence type="ECO:0000256" key="2">
    <source>
        <dbReference type="ARBA" id="ARBA00022829"/>
    </source>
</evidence>
<feature type="domain" description="ParB-like N-terminal" evidence="5">
    <location>
        <begin position="34"/>
        <end position="126"/>
    </location>
</feature>
<comment type="caution">
    <text evidence="6">The sequence shown here is derived from an EMBL/GenBank/DDBJ whole genome shotgun (WGS) entry which is preliminary data.</text>
</comment>
<sequence>MAKEMKSLGRGLAALIGEVGEEMGTLERKGFTPKSVPVEFLRANPRNPRKVFDDTDLSELTQSIKDRGIIQPIVVRPVTNSSDQYEIVAGERRWRAAQKAGLHRVPVVVVHIDDKTSLEYAILENVQRADLNPIEEAEGYSRLMAEFSYTQENLSKIIGKSRSHIANTLRLTELPVTVRKLLIDRKLTAGHGRALLSVNDPVQVAKRVIDEGMSVRQVEEIAQGDTGNSSKIAAKAAKPGHAQKDPDTRALEKALQDVLGLTVSIDHKGQGGELRIKYKTLDQLDGLCRRLNP</sequence>
<dbReference type="InterPro" id="IPR003115">
    <property type="entry name" value="ParB_N"/>
</dbReference>
<dbReference type="Proteomes" id="UP000611708">
    <property type="component" value="Unassembled WGS sequence"/>
</dbReference>
<keyword evidence="7" id="KW-1185">Reference proteome</keyword>
<dbReference type="SUPFAM" id="SSF110849">
    <property type="entry name" value="ParB/Sulfiredoxin"/>
    <property type="match status" value="1"/>
</dbReference>
<dbReference type="Gene3D" id="1.10.10.2830">
    <property type="match status" value="1"/>
</dbReference>
<evidence type="ECO:0000313" key="7">
    <source>
        <dbReference type="Proteomes" id="UP000611708"/>
    </source>
</evidence>
<dbReference type="Gene3D" id="3.90.1530.30">
    <property type="match status" value="1"/>
</dbReference>
<proteinExistence type="inferred from homology"/>
<accession>A0ABS0HXK1</accession>
<comment type="function">
    <text evidence="4">Involved in chromosome partition. Localize to both poles of the predivisional cell following completion of DNA replication. Binds to the DNA origin of replication.</text>
</comment>
<dbReference type="PANTHER" id="PTHR33375:SF1">
    <property type="entry name" value="CHROMOSOME-PARTITIONING PROTEIN PARB-RELATED"/>
    <property type="match status" value="1"/>
</dbReference>
<protein>
    <submittedName>
        <fullName evidence="6">ParB/RepB/Spo0J family partition protein</fullName>
    </submittedName>
</protein>
<dbReference type="Pfam" id="PF17762">
    <property type="entry name" value="HTH_ParB"/>
    <property type="match status" value="1"/>
</dbReference>
<comment type="similarity">
    <text evidence="1">Belongs to the ParB family.</text>
</comment>
<keyword evidence="3" id="KW-0238">DNA-binding</keyword>
<evidence type="ECO:0000256" key="3">
    <source>
        <dbReference type="ARBA" id="ARBA00023125"/>
    </source>
</evidence>
<dbReference type="Pfam" id="PF02195">
    <property type="entry name" value="ParB_N"/>
    <property type="match status" value="1"/>
</dbReference>
<evidence type="ECO:0000256" key="4">
    <source>
        <dbReference type="ARBA" id="ARBA00025472"/>
    </source>
</evidence>
<dbReference type="InterPro" id="IPR036086">
    <property type="entry name" value="ParB/Sulfiredoxin_sf"/>
</dbReference>
<keyword evidence="2" id="KW-0159">Chromosome partition</keyword>
<dbReference type="Pfam" id="PF23552">
    <property type="entry name" value="ParB_C"/>
    <property type="match status" value="1"/>
</dbReference>
<gene>
    <name evidence="6" type="ORF">I2H36_19585</name>
</gene>
<dbReference type="InterPro" id="IPR057240">
    <property type="entry name" value="ParB_dimer_C"/>
</dbReference>
<reference evidence="6 7" key="1">
    <citation type="submission" date="2020-11" db="EMBL/GenBank/DDBJ databases">
        <authorList>
            <person name="Kim M.K."/>
        </authorList>
    </citation>
    <scope>NUCLEOTIDE SEQUENCE [LARGE SCALE GENOMIC DNA]</scope>
    <source>
        <strain evidence="6 7">BT290</strain>
    </source>
</reference>
<evidence type="ECO:0000313" key="6">
    <source>
        <dbReference type="EMBL" id="MBF9198236.1"/>
    </source>
</evidence>